<dbReference type="InParanoid" id="A0A1Y2AIB3"/>
<organism evidence="2 3">
    <name type="scientific">Naematelia encephala</name>
    <dbReference type="NCBI Taxonomy" id="71784"/>
    <lineage>
        <taxon>Eukaryota</taxon>
        <taxon>Fungi</taxon>
        <taxon>Dikarya</taxon>
        <taxon>Basidiomycota</taxon>
        <taxon>Agaricomycotina</taxon>
        <taxon>Tremellomycetes</taxon>
        <taxon>Tremellales</taxon>
        <taxon>Naemateliaceae</taxon>
        <taxon>Naematelia</taxon>
    </lineage>
</organism>
<dbReference type="EMBL" id="MCFC01000106">
    <property type="protein sequence ID" value="ORY21695.1"/>
    <property type="molecule type" value="Genomic_DNA"/>
</dbReference>
<gene>
    <name evidence="2" type="ORF">BCR39DRAFT_53559</name>
</gene>
<evidence type="ECO:0000313" key="3">
    <source>
        <dbReference type="Proteomes" id="UP000193986"/>
    </source>
</evidence>
<feature type="region of interest" description="Disordered" evidence="1">
    <location>
        <begin position="32"/>
        <end position="57"/>
    </location>
</feature>
<evidence type="ECO:0000256" key="1">
    <source>
        <dbReference type="SAM" id="MobiDB-lite"/>
    </source>
</evidence>
<keyword evidence="3" id="KW-1185">Reference proteome</keyword>
<comment type="caution">
    <text evidence="2">The sequence shown here is derived from an EMBL/GenBank/DDBJ whole genome shotgun (WGS) entry which is preliminary data.</text>
</comment>
<name>A0A1Y2AIB3_9TREE</name>
<sequence>MDKVGNTALYAVGKTCIFLKHGVLESLDIENTQSSNTSISSPNAGESGNSPETPTRLVTPTVYSLILPVQTRFQASQS</sequence>
<dbReference type="Proteomes" id="UP000193986">
    <property type="component" value="Unassembled WGS sequence"/>
</dbReference>
<proteinExistence type="predicted"/>
<protein>
    <submittedName>
        <fullName evidence="2">Uncharacterized protein</fullName>
    </submittedName>
</protein>
<dbReference type="AlphaFoldDB" id="A0A1Y2AIB3"/>
<evidence type="ECO:0000313" key="2">
    <source>
        <dbReference type="EMBL" id="ORY21695.1"/>
    </source>
</evidence>
<accession>A0A1Y2AIB3</accession>
<reference evidence="2 3" key="1">
    <citation type="submission" date="2016-07" db="EMBL/GenBank/DDBJ databases">
        <title>Pervasive Adenine N6-methylation of Active Genes in Fungi.</title>
        <authorList>
            <consortium name="DOE Joint Genome Institute"/>
            <person name="Mondo S.J."/>
            <person name="Dannebaum R.O."/>
            <person name="Kuo R.C."/>
            <person name="Labutti K."/>
            <person name="Haridas S."/>
            <person name="Kuo A."/>
            <person name="Salamov A."/>
            <person name="Ahrendt S.R."/>
            <person name="Lipzen A."/>
            <person name="Sullivan W."/>
            <person name="Andreopoulos W.B."/>
            <person name="Clum A."/>
            <person name="Lindquist E."/>
            <person name="Daum C."/>
            <person name="Ramamoorthy G.K."/>
            <person name="Gryganskyi A."/>
            <person name="Culley D."/>
            <person name="Magnuson J.K."/>
            <person name="James T.Y."/>
            <person name="O'Malley M.A."/>
            <person name="Stajich J.E."/>
            <person name="Spatafora J.W."/>
            <person name="Visel A."/>
            <person name="Grigoriev I.V."/>
        </authorList>
    </citation>
    <scope>NUCLEOTIDE SEQUENCE [LARGE SCALE GENOMIC DNA]</scope>
    <source>
        <strain evidence="2 3">68-887.2</strain>
    </source>
</reference>